<organism evidence="1 2">
    <name type="scientific">Imshaugia aleurites</name>
    <dbReference type="NCBI Taxonomy" id="172621"/>
    <lineage>
        <taxon>Eukaryota</taxon>
        <taxon>Fungi</taxon>
        <taxon>Dikarya</taxon>
        <taxon>Ascomycota</taxon>
        <taxon>Pezizomycotina</taxon>
        <taxon>Lecanoromycetes</taxon>
        <taxon>OSLEUM clade</taxon>
        <taxon>Lecanoromycetidae</taxon>
        <taxon>Lecanorales</taxon>
        <taxon>Lecanorineae</taxon>
        <taxon>Parmeliaceae</taxon>
        <taxon>Imshaugia</taxon>
    </lineage>
</organism>
<dbReference type="AlphaFoldDB" id="A0A8H3IVC6"/>
<dbReference type="Gene3D" id="3.40.50.720">
    <property type="entry name" value="NAD(P)-binding Rossmann-like Domain"/>
    <property type="match status" value="1"/>
</dbReference>
<evidence type="ECO:0000313" key="1">
    <source>
        <dbReference type="EMBL" id="CAF9933968.1"/>
    </source>
</evidence>
<reference evidence="1" key="1">
    <citation type="submission" date="2021-03" db="EMBL/GenBank/DDBJ databases">
        <authorList>
            <person name="Tagirdzhanova G."/>
        </authorList>
    </citation>
    <scope>NUCLEOTIDE SEQUENCE</scope>
</reference>
<evidence type="ECO:0008006" key="3">
    <source>
        <dbReference type="Google" id="ProtNLM"/>
    </source>
</evidence>
<dbReference type="OrthoDB" id="2019800at2759"/>
<name>A0A8H3IVC6_9LECA</name>
<comment type="caution">
    <text evidence="1">The sequence shown here is derived from an EMBL/GenBank/DDBJ whole genome shotgun (WGS) entry which is preliminary data.</text>
</comment>
<dbReference type="EMBL" id="CAJPDT010000073">
    <property type="protein sequence ID" value="CAF9933968.1"/>
    <property type="molecule type" value="Genomic_DNA"/>
</dbReference>
<dbReference type="Proteomes" id="UP000664534">
    <property type="component" value="Unassembled WGS sequence"/>
</dbReference>
<gene>
    <name evidence="1" type="ORF">IMSHALPRED_009543</name>
</gene>
<sequence>MWITQSQGISLGALFGTEQALLKDPKREQAVQQSGIPFTIVRAGKIKNQPGSNMQLVLSQDEQTAGDIR</sequence>
<accession>A0A8H3IVC6</accession>
<keyword evidence="2" id="KW-1185">Reference proteome</keyword>
<proteinExistence type="predicted"/>
<protein>
    <recommendedName>
        <fullName evidence="3">NAD(P)-binding domain-containing protein</fullName>
    </recommendedName>
</protein>
<evidence type="ECO:0000313" key="2">
    <source>
        <dbReference type="Proteomes" id="UP000664534"/>
    </source>
</evidence>